<evidence type="ECO:0000313" key="2">
    <source>
        <dbReference type="Proteomes" id="UP001549119"/>
    </source>
</evidence>
<name>A0ABV2NMY7_9HYPH</name>
<gene>
    <name evidence="1" type="ORF">ABIC20_005187</name>
</gene>
<dbReference type="EMBL" id="JBEPNW010000002">
    <property type="protein sequence ID" value="MET3867878.1"/>
    <property type="molecule type" value="Genomic_DNA"/>
</dbReference>
<dbReference type="RefSeq" id="WP_209650650.1">
    <property type="nucleotide sequence ID" value="NZ_JBEPNV010000001.1"/>
</dbReference>
<keyword evidence="2" id="KW-1185">Reference proteome</keyword>
<organism evidence="1 2">
    <name type="scientific">Methylobacterium radiotolerans</name>
    <dbReference type="NCBI Taxonomy" id="31998"/>
    <lineage>
        <taxon>Bacteria</taxon>
        <taxon>Pseudomonadati</taxon>
        <taxon>Pseudomonadota</taxon>
        <taxon>Alphaproteobacteria</taxon>
        <taxon>Hyphomicrobiales</taxon>
        <taxon>Methylobacteriaceae</taxon>
        <taxon>Methylobacterium</taxon>
    </lineage>
</organism>
<dbReference type="Proteomes" id="UP001549119">
    <property type="component" value="Unassembled WGS sequence"/>
</dbReference>
<protein>
    <submittedName>
        <fullName evidence="1">Uncharacterized protein</fullName>
    </submittedName>
</protein>
<proteinExistence type="predicted"/>
<accession>A0ABV2NMY7</accession>
<evidence type="ECO:0000313" key="1">
    <source>
        <dbReference type="EMBL" id="MET3867878.1"/>
    </source>
</evidence>
<sequence length="99" mass="10676">MAEHPILSLFLAEAESGRATARSLAVLYALIIAGGDHVHHGDWIRVNEAVNAALGFRTPKQNDAFRRLAWSIVDATTERQHAVLGLTAASAHEAPRAVQ</sequence>
<reference evidence="1 2" key="1">
    <citation type="submission" date="2024-06" db="EMBL/GenBank/DDBJ databases">
        <title>Genomics of switchgrass bacterial isolates.</title>
        <authorList>
            <person name="Shade A."/>
        </authorList>
    </citation>
    <scope>NUCLEOTIDE SEQUENCE [LARGE SCALE GENOMIC DNA]</scope>
    <source>
        <strain evidence="1 2">PvP084</strain>
    </source>
</reference>
<comment type="caution">
    <text evidence="1">The sequence shown here is derived from an EMBL/GenBank/DDBJ whole genome shotgun (WGS) entry which is preliminary data.</text>
</comment>